<feature type="region of interest" description="Disordered" evidence="6">
    <location>
        <begin position="157"/>
        <end position="187"/>
    </location>
</feature>
<dbReference type="GO" id="GO:0120230">
    <property type="term" value="F:recombinase activator activity"/>
    <property type="evidence" value="ECO:0007669"/>
    <property type="project" value="TreeGrafter"/>
</dbReference>
<keyword evidence="9" id="KW-1185">Reference proteome</keyword>
<dbReference type="GO" id="GO:0003690">
    <property type="term" value="F:double-stranded DNA binding"/>
    <property type="evidence" value="ECO:0007669"/>
    <property type="project" value="TreeGrafter"/>
</dbReference>
<dbReference type="PANTHER" id="PTHR15938">
    <property type="entry name" value="TBP-1 INTERACTING PROTEIN"/>
    <property type="match status" value="1"/>
</dbReference>
<sequence length="381" mass="42311">MTELTTNTKPTTSSTQSRTRPQAKTARVPRKTQKRKSSDVTATTVDSSDAPSLVGSTSVKKAKVAREKKEKAPNKSKKEKDMIDEDDAFNDDMAHEKLKSRSTALVKFQDAEHDKEFSTSAAADEEEEEEENCAFEVSAPIKKLKVAARTTKPKAENLITAKVEKPTKTDRTSKGKTAGSAEKKEKTESLTGDAAVQCLMNYLEGQNRPYNGTDIIANLHGKVKKSIADKLLVEMANQGKIMGKLAGKSWIFWCIQDPKDATTPSELSALDTGITALRESLVALKIEAKTLVTQLQTLRSSPTLPLLSSMIATLEASNATKQVKLKDFTEGNVQKVDKEQMGALEKEWQFWKKKALVRKKCFREVEGELLNIMEREQIWEQ</sequence>
<keyword evidence="4" id="KW-0539">Nucleus</keyword>
<feature type="domain" description="Homologous-pairing protein 2 winged helix" evidence="7">
    <location>
        <begin position="196"/>
        <end position="254"/>
    </location>
</feature>
<protein>
    <recommendedName>
        <fullName evidence="7">Homologous-pairing protein 2 winged helix domain-containing protein</fullName>
    </recommendedName>
</protein>
<feature type="compositionally biased region" description="Low complexity" evidence="6">
    <location>
        <begin position="39"/>
        <end position="50"/>
    </location>
</feature>
<dbReference type="Gene3D" id="1.10.10.10">
    <property type="entry name" value="Winged helix-like DNA-binding domain superfamily/Winged helix DNA-binding domain"/>
    <property type="match status" value="1"/>
</dbReference>
<dbReference type="GO" id="GO:0010774">
    <property type="term" value="P:meiotic strand invasion involved in reciprocal meiotic recombination"/>
    <property type="evidence" value="ECO:0007669"/>
    <property type="project" value="TreeGrafter"/>
</dbReference>
<gene>
    <name evidence="8" type="ORF">BP5796_07187</name>
</gene>
<evidence type="ECO:0000313" key="9">
    <source>
        <dbReference type="Proteomes" id="UP000256328"/>
    </source>
</evidence>
<organism evidence="8 9">
    <name type="scientific">Coleophoma crateriformis</name>
    <dbReference type="NCBI Taxonomy" id="565419"/>
    <lineage>
        <taxon>Eukaryota</taxon>
        <taxon>Fungi</taxon>
        <taxon>Dikarya</taxon>
        <taxon>Ascomycota</taxon>
        <taxon>Pezizomycotina</taxon>
        <taxon>Leotiomycetes</taxon>
        <taxon>Helotiales</taxon>
        <taxon>Dermateaceae</taxon>
        <taxon>Coleophoma</taxon>
    </lineage>
</organism>
<evidence type="ECO:0000256" key="4">
    <source>
        <dbReference type="ARBA" id="ARBA00023242"/>
    </source>
</evidence>
<dbReference type="GO" id="GO:0007129">
    <property type="term" value="P:homologous chromosome pairing at meiosis"/>
    <property type="evidence" value="ECO:0007669"/>
    <property type="project" value="TreeGrafter"/>
</dbReference>
<feature type="compositionally biased region" description="Basic and acidic residues" evidence="6">
    <location>
        <begin position="162"/>
        <end position="173"/>
    </location>
</feature>
<evidence type="ECO:0000256" key="5">
    <source>
        <dbReference type="ARBA" id="ARBA00023254"/>
    </source>
</evidence>
<evidence type="ECO:0000256" key="2">
    <source>
        <dbReference type="ARBA" id="ARBA00007922"/>
    </source>
</evidence>
<comment type="similarity">
    <text evidence="2">Belongs to the HOP2 family.</text>
</comment>
<name>A0A3D8RI68_9HELO</name>
<dbReference type="InterPro" id="IPR036388">
    <property type="entry name" value="WH-like_DNA-bd_sf"/>
</dbReference>
<dbReference type="GO" id="GO:0000709">
    <property type="term" value="P:meiotic joint molecule formation"/>
    <property type="evidence" value="ECO:0007669"/>
    <property type="project" value="TreeGrafter"/>
</dbReference>
<accession>A0A3D8RI68</accession>
<reference evidence="8 9" key="1">
    <citation type="journal article" date="2018" name="IMA Fungus">
        <title>IMA Genome-F 9: Draft genome sequence of Annulohypoxylon stygium, Aspergillus mulundensis, Berkeleyomyces basicola (syn. Thielaviopsis basicola), Ceratocystis smalleyi, two Cercospora beticola strains, Coleophoma cylindrospora, Fusarium fracticaudum, Phialophora cf. hyalina, and Morchella septimelata.</title>
        <authorList>
            <person name="Wingfield B.D."/>
            <person name="Bills G.F."/>
            <person name="Dong Y."/>
            <person name="Huang W."/>
            <person name="Nel W.J."/>
            <person name="Swalarsk-Parry B.S."/>
            <person name="Vaghefi N."/>
            <person name="Wilken P.M."/>
            <person name="An Z."/>
            <person name="de Beer Z.W."/>
            <person name="De Vos L."/>
            <person name="Chen L."/>
            <person name="Duong T.A."/>
            <person name="Gao Y."/>
            <person name="Hammerbacher A."/>
            <person name="Kikkert J.R."/>
            <person name="Li Y."/>
            <person name="Li H."/>
            <person name="Li K."/>
            <person name="Li Q."/>
            <person name="Liu X."/>
            <person name="Ma X."/>
            <person name="Naidoo K."/>
            <person name="Pethybridge S.J."/>
            <person name="Sun J."/>
            <person name="Steenkamp E.T."/>
            <person name="van der Nest M.A."/>
            <person name="van Wyk S."/>
            <person name="Wingfield M.J."/>
            <person name="Xiong C."/>
            <person name="Yue Q."/>
            <person name="Zhang X."/>
        </authorList>
    </citation>
    <scope>NUCLEOTIDE SEQUENCE [LARGE SCALE GENOMIC DNA]</scope>
    <source>
        <strain evidence="8 9">BP5796</strain>
    </source>
</reference>
<evidence type="ECO:0000313" key="8">
    <source>
        <dbReference type="EMBL" id="RDW73745.1"/>
    </source>
</evidence>
<dbReference type="GO" id="GO:0120231">
    <property type="term" value="C:DNA recombinase auxiliary factor complex"/>
    <property type="evidence" value="ECO:0007669"/>
    <property type="project" value="TreeGrafter"/>
</dbReference>
<evidence type="ECO:0000259" key="7">
    <source>
        <dbReference type="Pfam" id="PF07106"/>
    </source>
</evidence>
<feature type="region of interest" description="Disordered" evidence="6">
    <location>
        <begin position="109"/>
        <end position="134"/>
    </location>
</feature>
<dbReference type="Pfam" id="PF07106">
    <property type="entry name" value="WHD_TBPIP"/>
    <property type="match status" value="1"/>
</dbReference>
<comment type="caution">
    <text evidence="8">The sequence shown here is derived from an EMBL/GenBank/DDBJ whole genome shotgun (WGS) entry which is preliminary data.</text>
</comment>
<feature type="compositionally biased region" description="Low complexity" evidence="6">
    <location>
        <begin position="1"/>
        <end position="22"/>
    </location>
</feature>
<evidence type="ECO:0000256" key="6">
    <source>
        <dbReference type="SAM" id="MobiDB-lite"/>
    </source>
</evidence>
<dbReference type="GO" id="GO:0000794">
    <property type="term" value="C:condensed nuclear chromosome"/>
    <property type="evidence" value="ECO:0007669"/>
    <property type="project" value="TreeGrafter"/>
</dbReference>
<keyword evidence="3" id="KW-0233">DNA recombination</keyword>
<dbReference type="PANTHER" id="PTHR15938:SF0">
    <property type="entry name" value="HOMOLOGOUS-PAIRING PROTEIN 2 HOMOLOG"/>
    <property type="match status" value="1"/>
</dbReference>
<feature type="compositionally biased region" description="Basic and acidic residues" evidence="6">
    <location>
        <begin position="64"/>
        <end position="81"/>
    </location>
</feature>
<proteinExistence type="inferred from homology"/>
<evidence type="ECO:0000256" key="3">
    <source>
        <dbReference type="ARBA" id="ARBA00023172"/>
    </source>
</evidence>
<evidence type="ECO:0000256" key="1">
    <source>
        <dbReference type="ARBA" id="ARBA00004123"/>
    </source>
</evidence>
<comment type="subcellular location">
    <subcellularLocation>
        <location evidence="1">Nucleus</location>
    </subcellularLocation>
</comment>
<keyword evidence="5" id="KW-0469">Meiosis</keyword>
<dbReference type="Proteomes" id="UP000256328">
    <property type="component" value="Unassembled WGS sequence"/>
</dbReference>
<feature type="region of interest" description="Disordered" evidence="6">
    <location>
        <begin position="1"/>
        <end position="88"/>
    </location>
</feature>
<dbReference type="OrthoDB" id="272266at2759"/>
<dbReference type="InterPro" id="IPR010776">
    <property type="entry name" value="Hop2_WH_dom"/>
</dbReference>
<dbReference type="AlphaFoldDB" id="A0A3D8RI68"/>
<feature type="compositionally biased region" description="Acidic residues" evidence="6">
    <location>
        <begin position="123"/>
        <end position="133"/>
    </location>
</feature>
<dbReference type="EMBL" id="PDLN01000010">
    <property type="protein sequence ID" value="RDW73745.1"/>
    <property type="molecule type" value="Genomic_DNA"/>
</dbReference>